<evidence type="ECO:0000313" key="1">
    <source>
        <dbReference type="EMBL" id="KKS47605.1"/>
    </source>
</evidence>
<dbReference type="AlphaFoldDB" id="A0A0G0ZFV8"/>
<dbReference type="STRING" id="1618756.UV12_C0006G0029"/>
<accession>A0A0G0ZFV8</accession>
<proteinExistence type="predicted"/>
<evidence type="ECO:0008006" key="3">
    <source>
        <dbReference type="Google" id="ProtNLM"/>
    </source>
</evidence>
<dbReference type="SUPFAM" id="SSF46785">
    <property type="entry name" value="Winged helix' DNA-binding domain"/>
    <property type="match status" value="1"/>
</dbReference>
<dbReference type="InterPro" id="IPR036388">
    <property type="entry name" value="WH-like_DNA-bd_sf"/>
</dbReference>
<gene>
    <name evidence="1" type="ORF">UV12_C0006G0029</name>
</gene>
<name>A0A0G0ZFV8_9BACT</name>
<organism evidence="1 2">
    <name type="scientific">Candidatus Nomurabacteria bacterium GW2011_GWC2_42_20</name>
    <dbReference type="NCBI Taxonomy" id="1618756"/>
    <lineage>
        <taxon>Bacteria</taxon>
        <taxon>Candidatus Nomuraibacteriota</taxon>
    </lineage>
</organism>
<protein>
    <recommendedName>
        <fullName evidence="3">Helix-turn-helix domain-containing protein</fullName>
    </recommendedName>
</protein>
<dbReference type="Proteomes" id="UP000034704">
    <property type="component" value="Unassembled WGS sequence"/>
</dbReference>
<sequence>MRTNKKKGRCSILAPQSQLLRGRNWTKIINKIMTELKDGHWFAVDNKFIDSYASHFSPATIAVYVAILRFRFGSTDRARISQDSLSKKLGISREAVGRVLKTLVAHSLLRVEKIKRNNGTWSYNEYLVIDEKYWLPPCDPISHGVELRPCDICAKNHETYHHTKKTKYKKTNKYRNDFLLENRRELAAGFKMGKRNTGYG</sequence>
<dbReference type="InterPro" id="IPR036390">
    <property type="entry name" value="WH_DNA-bd_sf"/>
</dbReference>
<comment type="caution">
    <text evidence="1">The sequence shown here is derived from an EMBL/GenBank/DDBJ whole genome shotgun (WGS) entry which is preliminary data.</text>
</comment>
<dbReference type="EMBL" id="LCDG01000006">
    <property type="protein sequence ID" value="KKS47605.1"/>
    <property type="molecule type" value="Genomic_DNA"/>
</dbReference>
<dbReference type="Gene3D" id="1.10.10.10">
    <property type="entry name" value="Winged helix-like DNA-binding domain superfamily/Winged helix DNA-binding domain"/>
    <property type="match status" value="1"/>
</dbReference>
<evidence type="ECO:0000313" key="2">
    <source>
        <dbReference type="Proteomes" id="UP000034704"/>
    </source>
</evidence>
<reference evidence="1 2" key="1">
    <citation type="journal article" date="2015" name="Nature">
        <title>rRNA introns, odd ribosomes, and small enigmatic genomes across a large radiation of phyla.</title>
        <authorList>
            <person name="Brown C.T."/>
            <person name="Hug L.A."/>
            <person name="Thomas B.C."/>
            <person name="Sharon I."/>
            <person name="Castelle C.J."/>
            <person name="Singh A."/>
            <person name="Wilkins M.J."/>
            <person name="Williams K.H."/>
            <person name="Banfield J.F."/>
        </authorList>
    </citation>
    <scope>NUCLEOTIDE SEQUENCE [LARGE SCALE GENOMIC DNA]</scope>
</reference>